<dbReference type="Pfam" id="PF01327">
    <property type="entry name" value="Pep_deformylase"/>
    <property type="match status" value="1"/>
</dbReference>
<comment type="caution">
    <text evidence="2">The sequence shown here is derived from an EMBL/GenBank/DDBJ whole genome shotgun (WGS) entry which is preliminary data.</text>
</comment>
<evidence type="ECO:0000313" key="2">
    <source>
        <dbReference type="EMBL" id="PIY95819.1"/>
    </source>
</evidence>
<sequence>MSIIDRIINPFKAAPKISLVKPHGKISREVKENDLKRLKEVAQQMVILAGAMVMRKVVVEVYAISHPQVDAKDPMRFFVFCPQSKSIRDRVNEFDRSFVIVNPRIVRSTQVMVEKQEGCVTFLGMANVPVMRHNKIEVEYQQIERNKFSGELSLTGYKHKDFSGIMAQIFQHEIDHFNAIYVHKNWKELNRTYYKI</sequence>
<dbReference type="InterPro" id="IPR036821">
    <property type="entry name" value="Peptide_deformylase_sf"/>
</dbReference>
<evidence type="ECO:0000256" key="1">
    <source>
        <dbReference type="ARBA" id="ARBA00010759"/>
    </source>
</evidence>
<dbReference type="GO" id="GO:0042586">
    <property type="term" value="F:peptide deformylase activity"/>
    <property type="evidence" value="ECO:0007669"/>
    <property type="project" value="InterPro"/>
</dbReference>
<evidence type="ECO:0000313" key="3">
    <source>
        <dbReference type="Proteomes" id="UP000230779"/>
    </source>
</evidence>
<dbReference type="InterPro" id="IPR023635">
    <property type="entry name" value="Peptide_deformylase"/>
</dbReference>
<dbReference type="AlphaFoldDB" id="A0A2M7RGD2"/>
<dbReference type="PANTHER" id="PTHR10458">
    <property type="entry name" value="PEPTIDE DEFORMYLASE"/>
    <property type="match status" value="1"/>
</dbReference>
<dbReference type="PANTHER" id="PTHR10458:SF22">
    <property type="entry name" value="PEPTIDE DEFORMYLASE"/>
    <property type="match status" value="1"/>
</dbReference>
<dbReference type="SUPFAM" id="SSF56420">
    <property type="entry name" value="Peptide deformylase"/>
    <property type="match status" value="1"/>
</dbReference>
<dbReference type="Proteomes" id="UP000230779">
    <property type="component" value="Unassembled WGS sequence"/>
</dbReference>
<proteinExistence type="inferred from homology"/>
<organism evidence="2 3">
    <name type="scientific">Candidatus Kerfeldbacteria bacterium CG_4_10_14_0_8_um_filter_42_10</name>
    <dbReference type="NCBI Taxonomy" id="2014248"/>
    <lineage>
        <taxon>Bacteria</taxon>
        <taxon>Candidatus Kerfeldiibacteriota</taxon>
    </lineage>
</organism>
<accession>A0A2M7RGD2</accession>
<name>A0A2M7RGD2_9BACT</name>
<protein>
    <recommendedName>
        <fullName evidence="4">Peptide deformylase</fullName>
    </recommendedName>
</protein>
<evidence type="ECO:0008006" key="4">
    <source>
        <dbReference type="Google" id="ProtNLM"/>
    </source>
</evidence>
<comment type="similarity">
    <text evidence="1">Belongs to the polypeptide deformylase family.</text>
</comment>
<dbReference type="Gene3D" id="3.90.45.10">
    <property type="entry name" value="Peptide deformylase"/>
    <property type="match status" value="1"/>
</dbReference>
<reference evidence="2 3" key="1">
    <citation type="submission" date="2017-09" db="EMBL/GenBank/DDBJ databases">
        <title>Depth-based differentiation of microbial function through sediment-hosted aquifers and enrichment of novel symbionts in the deep terrestrial subsurface.</title>
        <authorList>
            <person name="Probst A.J."/>
            <person name="Ladd B."/>
            <person name="Jarett J.K."/>
            <person name="Geller-Mcgrath D.E."/>
            <person name="Sieber C.M."/>
            <person name="Emerson J.B."/>
            <person name="Anantharaman K."/>
            <person name="Thomas B.C."/>
            <person name="Malmstrom R."/>
            <person name="Stieglmeier M."/>
            <person name="Klingl A."/>
            <person name="Woyke T."/>
            <person name="Ryan C.M."/>
            <person name="Banfield J.F."/>
        </authorList>
    </citation>
    <scope>NUCLEOTIDE SEQUENCE [LARGE SCALE GENOMIC DNA]</scope>
    <source>
        <strain evidence="2">CG_4_10_14_0_8_um_filter_42_10</strain>
    </source>
</reference>
<dbReference type="EMBL" id="PFMD01000066">
    <property type="protein sequence ID" value="PIY95819.1"/>
    <property type="molecule type" value="Genomic_DNA"/>
</dbReference>
<gene>
    <name evidence="2" type="ORF">COY66_05800</name>
</gene>